<evidence type="ECO:0000313" key="3">
    <source>
        <dbReference type="Proteomes" id="UP000282971"/>
    </source>
</evidence>
<feature type="chain" id="PRO_5019291274" evidence="1">
    <location>
        <begin position="35"/>
        <end position="323"/>
    </location>
</feature>
<dbReference type="Proteomes" id="UP000282971">
    <property type="component" value="Unassembled WGS sequence"/>
</dbReference>
<dbReference type="PROSITE" id="PS51257">
    <property type="entry name" value="PROKAR_LIPOPROTEIN"/>
    <property type="match status" value="1"/>
</dbReference>
<keyword evidence="1" id="KW-0732">Signal</keyword>
<dbReference type="InterPro" id="IPR047589">
    <property type="entry name" value="DUF11_rpt"/>
</dbReference>
<dbReference type="AlphaFoldDB" id="A0A437M5T8"/>
<gene>
    <name evidence="2" type="ORF">EOD43_03985</name>
</gene>
<proteinExistence type="predicted"/>
<accession>A0A437M5T8</accession>
<dbReference type="Gene3D" id="2.60.40.740">
    <property type="match status" value="1"/>
</dbReference>
<dbReference type="EMBL" id="SACN01000001">
    <property type="protein sequence ID" value="RVT93068.1"/>
    <property type="molecule type" value="Genomic_DNA"/>
</dbReference>
<sequence>MRLLELRIGRRAWAGAVASATALIACLSINPVHAATEAGTAIRNVAQVQYGIDGQTSTIASNPVSTRVDELIDFTVDPLPACGNPTGDVTAVGFEILNTGNGDESFIIGEPVATGNFQVTGLAADANDNGCYDPGIDPAIPYGTETPMLRPFARYRVFVLGTGTLDGSTVELPVSSRFGRRRVGEVITGAGEGGSDVVIGGTGGHVNGRPIRTTSVQEVQAELVKTQAITARDGSATPMRGAIITYTLEGRFTGGGTASDVVIADPIPAGTAYVAGSLKLDGAALSDAGDGDAGNFTGSGISVALGNVPAPATHTVSFQVRIQ</sequence>
<comment type="caution">
    <text evidence="2">The sequence shown here is derived from an EMBL/GenBank/DDBJ whole genome shotgun (WGS) entry which is preliminary data.</text>
</comment>
<dbReference type="OrthoDB" id="8455960at2"/>
<feature type="signal peptide" evidence="1">
    <location>
        <begin position="1"/>
        <end position="34"/>
    </location>
</feature>
<protein>
    <submittedName>
        <fullName evidence="2">DUF11 domain-containing protein</fullName>
    </submittedName>
</protein>
<dbReference type="RefSeq" id="WP_127741310.1">
    <property type="nucleotide sequence ID" value="NZ_SACN01000001.1"/>
</dbReference>
<evidence type="ECO:0000313" key="2">
    <source>
        <dbReference type="EMBL" id="RVT93068.1"/>
    </source>
</evidence>
<dbReference type="NCBIfam" id="TIGR01451">
    <property type="entry name" value="B_ant_repeat"/>
    <property type="match status" value="1"/>
</dbReference>
<evidence type="ECO:0000256" key="1">
    <source>
        <dbReference type="SAM" id="SignalP"/>
    </source>
</evidence>
<organism evidence="2 3">
    <name type="scientific">Sphingomonas crocodyli</name>
    <dbReference type="NCBI Taxonomy" id="1979270"/>
    <lineage>
        <taxon>Bacteria</taxon>
        <taxon>Pseudomonadati</taxon>
        <taxon>Pseudomonadota</taxon>
        <taxon>Alphaproteobacteria</taxon>
        <taxon>Sphingomonadales</taxon>
        <taxon>Sphingomonadaceae</taxon>
        <taxon>Sphingomonas</taxon>
    </lineage>
</organism>
<name>A0A437M5T8_9SPHN</name>
<keyword evidence="3" id="KW-1185">Reference proteome</keyword>
<reference evidence="2 3" key="1">
    <citation type="submission" date="2019-01" db="EMBL/GenBank/DDBJ databases">
        <authorList>
            <person name="Chen W.-M."/>
        </authorList>
    </citation>
    <scope>NUCLEOTIDE SEQUENCE [LARGE SCALE GENOMIC DNA]</scope>
    <source>
        <strain evidence="2 3">CCP-7</strain>
    </source>
</reference>